<dbReference type="GO" id="GO:0003677">
    <property type="term" value="F:DNA binding"/>
    <property type="evidence" value="ECO:0007669"/>
    <property type="project" value="InterPro"/>
</dbReference>
<evidence type="ECO:0000313" key="4">
    <source>
        <dbReference type="Proteomes" id="UP001139354"/>
    </source>
</evidence>
<dbReference type="SUPFAM" id="SSF46894">
    <property type="entry name" value="C-terminal effector domain of the bipartite response regulators"/>
    <property type="match status" value="1"/>
</dbReference>
<dbReference type="SMART" id="SM00421">
    <property type="entry name" value="HTH_LUXR"/>
    <property type="match status" value="1"/>
</dbReference>
<proteinExistence type="predicted"/>
<evidence type="ECO:0000256" key="1">
    <source>
        <dbReference type="SAM" id="MobiDB-lite"/>
    </source>
</evidence>
<dbReference type="InterPro" id="IPR000792">
    <property type="entry name" value="Tscrpt_reg_LuxR_C"/>
</dbReference>
<name>A0A9X1LZL6_9MICO</name>
<dbReference type="PROSITE" id="PS50043">
    <property type="entry name" value="HTH_LUXR_2"/>
    <property type="match status" value="1"/>
</dbReference>
<dbReference type="Pfam" id="PF25199">
    <property type="entry name" value="nSTAND_NTPase5"/>
    <property type="match status" value="1"/>
</dbReference>
<dbReference type="AlphaFoldDB" id="A0A9X1LZL6"/>
<gene>
    <name evidence="3" type="ORF">KEC57_18080</name>
</gene>
<protein>
    <submittedName>
        <fullName evidence="3">LuxR family transcriptional regulator</fullName>
    </submittedName>
</protein>
<dbReference type="InterPro" id="IPR016032">
    <property type="entry name" value="Sig_transdc_resp-reg_C-effctor"/>
</dbReference>
<comment type="caution">
    <text evidence="3">The sequence shown here is derived from an EMBL/GenBank/DDBJ whole genome shotgun (WGS) entry which is preliminary data.</text>
</comment>
<evidence type="ECO:0000259" key="2">
    <source>
        <dbReference type="PROSITE" id="PS50043"/>
    </source>
</evidence>
<dbReference type="PRINTS" id="PR00038">
    <property type="entry name" value="HTHLUXR"/>
</dbReference>
<dbReference type="Pfam" id="PF00196">
    <property type="entry name" value="GerE"/>
    <property type="match status" value="1"/>
</dbReference>
<dbReference type="SUPFAM" id="SSF52540">
    <property type="entry name" value="P-loop containing nucleoside triphosphate hydrolases"/>
    <property type="match status" value="1"/>
</dbReference>
<organism evidence="3 4">
    <name type="scientific">Microbacterium allomyrinae</name>
    <dbReference type="NCBI Taxonomy" id="2830666"/>
    <lineage>
        <taxon>Bacteria</taxon>
        <taxon>Bacillati</taxon>
        <taxon>Actinomycetota</taxon>
        <taxon>Actinomycetes</taxon>
        <taxon>Micrococcales</taxon>
        <taxon>Microbacteriaceae</taxon>
        <taxon>Microbacterium</taxon>
    </lineage>
</organism>
<dbReference type="InterPro" id="IPR057574">
    <property type="entry name" value="nSTAND_NTPase5_dom"/>
</dbReference>
<dbReference type="Proteomes" id="UP001139354">
    <property type="component" value="Unassembled WGS sequence"/>
</dbReference>
<keyword evidence="4" id="KW-1185">Reference proteome</keyword>
<feature type="region of interest" description="Disordered" evidence="1">
    <location>
        <begin position="743"/>
        <end position="766"/>
    </location>
</feature>
<dbReference type="InterPro" id="IPR036388">
    <property type="entry name" value="WH-like_DNA-bd_sf"/>
</dbReference>
<sequence length="841" mass="89006">MSSIPTFTEPHVRPLARTSAELDAFRFPGEAARAVISGSAGSGKTTMLHRLALLLEDEGTDTIWLREGTDVDEIPAEAVLLVDDAQLLTDDRLIALAHRAEDPDAGLLVAARTWPAGPQLGALVLALERSHRTILLGDVTRHGLREEAGDELDGRCEEAVLQLTGGITWLVHGCLDMHDADDCRNDPAHRTLRDALRPRILHRLMSVRPALRSLVDDLSLGLSSATDAATRPDDVDALLWEGYAEGLLMDDGHPAPVIADAVRAVAPVTRMIHIIRSASATELHDERLLRSLDGVKDARIADALAARAPELLPQDPALANTLFDLALACGAEPDLLAEDRAYAAWALGRLDEAGVLLDTRLAAAPPTSVGRLSDLSAAVWADRGMMQLADDTYRSVRACGIGAQTRARLAALGAGRVEGAEAASEPSQAASPSTLRTAYELWDRGLTATLSTAAEATALPDLQRASELYTASADAGPAVELPAVIAAAAAIGLGDLKTAQTIVDDALHAQQGGPHRTARLSLWSAWIALQREHPADARAALDRATESGVLSPRDDAFAATITIGLARRYDDAAGLAAAWEASRARITRTEPDLYTLLPLGELVIAAARLGDADRMRVPFERALRLVADLGEPAAWSAPLHWAGIQRGILLNQPEALAPHARALVAAAPHNRLAARMAGAGRVWTSVLAGTVDPDAVEAAARGLATVGLAWDGARLAGHGAGRSEDRRVIARLLACARELHPRDNARSADPAGDGNETPEAVTDGLLSEREREVAELVLQGKTYAEIGAAIFISPRTAEHHIAHIRRRLDATSRSDLLSKLRIALEDAPALAGSPGREAAGA</sequence>
<dbReference type="GO" id="GO:0006355">
    <property type="term" value="P:regulation of DNA-templated transcription"/>
    <property type="evidence" value="ECO:0007669"/>
    <property type="project" value="InterPro"/>
</dbReference>
<accession>A0A9X1LZL6</accession>
<dbReference type="RefSeq" id="WP_229386100.1">
    <property type="nucleotide sequence ID" value="NZ_JAGTTN010000009.1"/>
</dbReference>
<evidence type="ECO:0000313" key="3">
    <source>
        <dbReference type="EMBL" id="MCC2034100.1"/>
    </source>
</evidence>
<feature type="domain" description="HTH luxR-type" evidence="2">
    <location>
        <begin position="759"/>
        <end position="824"/>
    </location>
</feature>
<dbReference type="Gene3D" id="1.10.10.10">
    <property type="entry name" value="Winged helix-like DNA-binding domain superfamily/Winged helix DNA-binding domain"/>
    <property type="match status" value="1"/>
</dbReference>
<dbReference type="EMBL" id="JAGTTN010000009">
    <property type="protein sequence ID" value="MCC2034100.1"/>
    <property type="molecule type" value="Genomic_DNA"/>
</dbReference>
<reference evidence="3" key="1">
    <citation type="submission" date="2021-04" db="EMBL/GenBank/DDBJ databases">
        <title>Microbacterium tenobrionis sp. nov. and Microbacterium allomyrinae sp. nov., isolated from larvae of Tenobrio molitor and Allomyrina dichotoma, respectively.</title>
        <authorList>
            <person name="Lee S.D."/>
        </authorList>
    </citation>
    <scope>NUCLEOTIDE SEQUENCE</scope>
    <source>
        <strain evidence="3">BWT-G7</strain>
    </source>
</reference>
<dbReference type="InterPro" id="IPR027417">
    <property type="entry name" value="P-loop_NTPase"/>
</dbReference>
<dbReference type="CDD" id="cd06170">
    <property type="entry name" value="LuxR_C_like"/>
    <property type="match status" value="1"/>
</dbReference>